<reference evidence="2" key="1">
    <citation type="submission" date="2019-08" db="EMBL/GenBank/DDBJ databases">
        <authorList>
            <person name="Kucharzyk K."/>
            <person name="Murdoch R.W."/>
            <person name="Higgins S."/>
            <person name="Loffler F."/>
        </authorList>
    </citation>
    <scope>NUCLEOTIDE SEQUENCE</scope>
</reference>
<organism evidence="2">
    <name type="scientific">bioreactor metagenome</name>
    <dbReference type="NCBI Taxonomy" id="1076179"/>
    <lineage>
        <taxon>unclassified sequences</taxon>
        <taxon>metagenomes</taxon>
        <taxon>ecological metagenomes</taxon>
    </lineage>
</organism>
<feature type="compositionally biased region" description="Basic and acidic residues" evidence="1">
    <location>
        <begin position="61"/>
        <end position="75"/>
    </location>
</feature>
<feature type="region of interest" description="Disordered" evidence="1">
    <location>
        <begin position="59"/>
        <end position="146"/>
    </location>
</feature>
<dbReference type="AlphaFoldDB" id="A0A645F819"/>
<accession>A0A645F819</accession>
<dbReference type="EMBL" id="VSSQ01055890">
    <property type="protein sequence ID" value="MPN09766.1"/>
    <property type="molecule type" value="Genomic_DNA"/>
</dbReference>
<evidence type="ECO:0000313" key="2">
    <source>
        <dbReference type="EMBL" id="MPN09766.1"/>
    </source>
</evidence>
<protein>
    <submittedName>
        <fullName evidence="2">Uncharacterized protein</fullName>
    </submittedName>
</protein>
<name>A0A645F819_9ZZZZ</name>
<gene>
    <name evidence="2" type="ORF">SDC9_157058</name>
</gene>
<comment type="caution">
    <text evidence="2">The sequence shown here is derived from an EMBL/GenBank/DDBJ whole genome shotgun (WGS) entry which is preliminary data.</text>
</comment>
<feature type="compositionally biased region" description="Basic and acidic residues" evidence="1">
    <location>
        <begin position="126"/>
        <end position="140"/>
    </location>
</feature>
<evidence type="ECO:0000256" key="1">
    <source>
        <dbReference type="SAM" id="MobiDB-lite"/>
    </source>
</evidence>
<proteinExistence type="predicted"/>
<sequence>MSGGRIIIQQADHPPLFGMGQLLDKARRSAAHTKHEHGPTQCLMCAVLALLLEHTIGHAPATHDDGQEHRVEQQHRPRKGGLGLQHQTAHRNRQSTRQNRLGQPHQIRKTGEYPDTPIQTGSTEDDGLHRHQQKQADHSKTVIIRG</sequence>